<dbReference type="InterPro" id="IPR050722">
    <property type="entry name" value="Pyruvate:ferred/Flavod_OxRd"/>
</dbReference>
<dbReference type="CDD" id="cd07034">
    <property type="entry name" value="TPP_PYR_PFOR_IOR-alpha_like"/>
    <property type="match status" value="1"/>
</dbReference>
<dbReference type="Proteomes" id="UP000256695">
    <property type="component" value="Unassembled WGS sequence"/>
</dbReference>
<reference evidence="4 5" key="1">
    <citation type="submission" date="2018-04" db="EMBL/GenBank/DDBJ databases">
        <title>Novel Campyloabacter and Helicobacter Species and Strains.</title>
        <authorList>
            <person name="Mannion A.J."/>
            <person name="Shen Z."/>
            <person name="Fox J.G."/>
        </authorList>
    </citation>
    <scope>NUCLEOTIDE SEQUENCE [LARGE SCALE GENOMIC DNA]</scope>
    <source>
        <strain evidence="4 5">MIT 04-9362</strain>
    </source>
</reference>
<dbReference type="InterPro" id="IPR033412">
    <property type="entry name" value="PFOR_II"/>
</dbReference>
<dbReference type="AlphaFoldDB" id="A0A3D8J1X7"/>
<dbReference type="GO" id="GO:0006979">
    <property type="term" value="P:response to oxidative stress"/>
    <property type="evidence" value="ECO:0007669"/>
    <property type="project" value="TreeGrafter"/>
</dbReference>
<sequence length="406" mass="44482">MALKYELLKTEVWDGNMAASHALRQAQIDVVAAYPITPSTPIVQNYGKFLSDGYIDGEFVMVESEHAAMSACVGAAAAGGRVATATSSQGFALMVEVMYQASGMRVPIVLNLVNRALAAPLNVNGDHSDMYLSRDCGWISLCAYNPQEAYDFNLMAFKIAEDMRVRIPVIVNQDGFICSHTAQNVQPLSDEDAYKFVGEYKAKNALLDFSKPVTYGAQTEEDWHFEHKAQLHHDIMESAKVIEEVFVEFEKLTGRKYSLVEKYDMDDAEVAIVALGTTVESARIAAKKAREAGIKAGVVSVRSLRPFPYEQVAQALKNCKAIAMLDRSLPAGAMGMLFNEVGVAVLQYSSVKPILSNYIYGLGGRDMTQEILGEIYQELAANAKAGKLTHATQQFVGLRGKKMAFN</sequence>
<dbReference type="EMBL" id="NXLX01000029">
    <property type="protein sequence ID" value="RDU71373.1"/>
    <property type="molecule type" value="Genomic_DNA"/>
</dbReference>
<proteinExistence type="predicted"/>
<accession>A0A3D8J1X7</accession>
<dbReference type="GO" id="GO:0016903">
    <property type="term" value="F:oxidoreductase activity, acting on the aldehyde or oxo group of donors"/>
    <property type="evidence" value="ECO:0007669"/>
    <property type="project" value="UniProtKB-ARBA"/>
</dbReference>
<dbReference type="PANTHER" id="PTHR32154:SF0">
    <property type="entry name" value="PYRUVATE-FLAVODOXIN OXIDOREDUCTASE-RELATED"/>
    <property type="match status" value="1"/>
</dbReference>
<dbReference type="RefSeq" id="WP_115579680.1">
    <property type="nucleotide sequence ID" value="NZ_NXLX01000029.1"/>
</dbReference>
<dbReference type="SUPFAM" id="SSF52518">
    <property type="entry name" value="Thiamin diphosphate-binding fold (THDP-binding)"/>
    <property type="match status" value="1"/>
</dbReference>
<protein>
    <submittedName>
        <fullName evidence="4">2-ketoisovalerate ferredoxin oxidoreductase</fullName>
    </submittedName>
</protein>
<evidence type="ECO:0000259" key="3">
    <source>
        <dbReference type="Pfam" id="PF17147"/>
    </source>
</evidence>
<dbReference type="Gene3D" id="3.40.50.920">
    <property type="match status" value="1"/>
</dbReference>
<feature type="domain" description="Pyruvate flavodoxin/ferredoxin oxidoreductase pyrimidine binding" evidence="2">
    <location>
        <begin position="22"/>
        <end position="245"/>
    </location>
</feature>
<feature type="domain" description="Pyruvate:ferredoxin oxidoreductase core" evidence="3">
    <location>
        <begin position="268"/>
        <end position="370"/>
    </location>
</feature>
<evidence type="ECO:0000313" key="4">
    <source>
        <dbReference type="EMBL" id="RDU71373.1"/>
    </source>
</evidence>
<dbReference type="NCBIfam" id="NF007201">
    <property type="entry name" value="PRK09622.1"/>
    <property type="match status" value="1"/>
</dbReference>
<dbReference type="FunFam" id="3.40.50.920:FF:000010">
    <property type="entry name" value="Pyruvate ferredoxin oxidoreductase, alpha subunit"/>
    <property type="match status" value="1"/>
</dbReference>
<dbReference type="Pfam" id="PF17147">
    <property type="entry name" value="PFOR_II"/>
    <property type="match status" value="1"/>
</dbReference>
<dbReference type="InterPro" id="IPR002880">
    <property type="entry name" value="Pyrv_Fd/Flavodoxin_OxRdtase_N"/>
</dbReference>
<evidence type="ECO:0000256" key="1">
    <source>
        <dbReference type="ARBA" id="ARBA00023002"/>
    </source>
</evidence>
<dbReference type="GO" id="GO:0019752">
    <property type="term" value="P:carboxylic acid metabolic process"/>
    <property type="evidence" value="ECO:0007669"/>
    <property type="project" value="UniProtKB-ARBA"/>
</dbReference>
<dbReference type="InterPro" id="IPR029061">
    <property type="entry name" value="THDP-binding"/>
</dbReference>
<dbReference type="InterPro" id="IPR009014">
    <property type="entry name" value="Transketo_C/PFOR_II"/>
</dbReference>
<evidence type="ECO:0000313" key="5">
    <source>
        <dbReference type="Proteomes" id="UP000256695"/>
    </source>
</evidence>
<organism evidence="4 5">
    <name type="scientific">Helicobacter anseris</name>
    <dbReference type="NCBI Taxonomy" id="375926"/>
    <lineage>
        <taxon>Bacteria</taxon>
        <taxon>Pseudomonadati</taxon>
        <taxon>Campylobacterota</taxon>
        <taxon>Epsilonproteobacteria</taxon>
        <taxon>Campylobacterales</taxon>
        <taxon>Helicobacteraceae</taxon>
        <taxon>Helicobacter</taxon>
    </lineage>
</organism>
<dbReference type="PANTHER" id="PTHR32154">
    <property type="entry name" value="PYRUVATE-FLAVODOXIN OXIDOREDUCTASE-RELATED"/>
    <property type="match status" value="1"/>
</dbReference>
<evidence type="ECO:0000259" key="2">
    <source>
        <dbReference type="Pfam" id="PF01855"/>
    </source>
</evidence>
<dbReference type="Gene3D" id="3.40.50.970">
    <property type="match status" value="1"/>
</dbReference>
<name>A0A3D8J1X7_9HELI</name>
<dbReference type="Pfam" id="PF01855">
    <property type="entry name" value="POR_N"/>
    <property type="match status" value="1"/>
</dbReference>
<dbReference type="SUPFAM" id="SSF52922">
    <property type="entry name" value="TK C-terminal domain-like"/>
    <property type="match status" value="1"/>
</dbReference>
<comment type="caution">
    <text evidence="4">The sequence shown here is derived from an EMBL/GenBank/DDBJ whole genome shotgun (WGS) entry which is preliminary data.</text>
</comment>
<dbReference type="OrthoDB" id="9794954at2"/>
<dbReference type="FunFam" id="3.40.50.970:FF:000012">
    <property type="entry name" value="Pyruvate:ferredoxin (Flavodoxin) oxidoreductase"/>
    <property type="match status" value="1"/>
</dbReference>
<keyword evidence="5" id="KW-1185">Reference proteome</keyword>
<keyword evidence="1" id="KW-0560">Oxidoreductase</keyword>
<gene>
    <name evidence="4" type="ORF">CQA57_07820</name>
</gene>